<dbReference type="Pfam" id="PF02426">
    <property type="entry name" value="MIase"/>
    <property type="match status" value="1"/>
</dbReference>
<evidence type="ECO:0000259" key="9">
    <source>
        <dbReference type="Pfam" id="PF02426"/>
    </source>
</evidence>
<comment type="catalytic activity">
    <reaction evidence="1 8">
        <text>(S)-muconolactone = (4,5-dihydro-5-oxofuran-2-yl)-acetate</text>
        <dbReference type="Rhea" id="RHEA:12348"/>
        <dbReference type="ChEBI" id="CHEBI:58425"/>
        <dbReference type="ChEBI" id="CHEBI:58736"/>
        <dbReference type="EC" id="5.3.3.4"/>
    </reaction>
</comment>
<feature type="domain" description="Muconolactone isomerase" evidence="9">
    <location>
        <begin position="6"/>
        <end position="93"/>
    </location>
</feature>
<evidence type="ECO:0000256" key="4">
    <source>
        <dbReference type="ARBA" id="ARBA00011365"/>
    </source>
</evidence>
<evidence type="ECO:0000256" key="6">
    <source>
        <dbReference type="ARBA" id="ARBA00022797"/>
    </source>
</evidence>
<organism evidence="10 11">
    <name type="scientific">Leucobacter chromiireducens subsp. solipictus</name>
    <dbReference type="NCBI Taxonomy" id="398235"/>
    <lineage>
        <taxon>Bacteria</taxon>
        <taxon>Bacillati</taxon>
        <taxon>Actinomycetota</taxon>
        <taxon>Actinomycetes</taxon>
        <taxon>Micrococcales</taxon>
        <taxon>Microbacteriaceae</taxon>
        <taxon>Leucobacter</taxon>
    </lineage>
</organism>
<keyword evidence="6 8" id="KW-0058">Aromatic hydrocarbons catabolism</keyword>
<proteinExistence type="inferred from homology"/>
<reference evidence="10 11" key="1">
    <citation type="submission" date="2018-09" db="EMBL/GenBank/DDBJ databases">
        <title>Comparative genomics of Leucobacter spp.</title>
        <authorList>
            <person name="Reis A.C."/>
            <person name="Kolvenbach B.A."/>
            <person name="Corvini P.F.X."/>
            <person name="Nunes O.C."/>
        </authorList>
    </citation>
    <scope>NUCLEOTIDE SEQUENCE [LARGE SCALE GENOMIC DNA]</scope>
    <source>
        <strain evidence="10 11">TAN 31504</strain>
    </source>
</reference>
<accession>A0ABS1SEE8</accession>
<dbReference type="InterPro" id="IPR026029">
    <property type="entry name" value="MLI_dom"/>
</dbReference>
<evidence type="ECO:0000313" key="10">
    <source>
        <dbReference type="EMBL" id="MBL3678919.1"/>
    </source>
</evidence>
<name>A0ABS1SEE8_9MICO</name>
<comment type="similarity">
    <text evidence="3 8">Belongs to the muconolactone Delta-isomerase family.</text>
</comment>
<comment type="pathway">
    <text evidence="2 8">Aromatic compound metabolism; beta-ketoadipate pathway; 5-oxo-4,5-dihydro-2-furylacetate from catechol: step 3/3.</text>
</comment>
<comment type="subunit">
    <text evidence="4">Homodecamer.</text>
</comment>
<gene>
    <name evidence="10" type="ORF">D3230_06365</name>
</gene>
<dbReference type="InterPro" id="IPR003464">
    <property type="entry name" value="Muconolactone_d_Isoase"/>
</dbReference>
<evidence type="ECO:0000256" key="7">
    <source>
        <dbReference type="ARBA" id="ARBA00023235"/>
    </source>
</evidence>
<evidence type="ECO:0000313" key="11">
    <source>
        <dbReference type="Proteomes" id="UP001645859"/>
    </source>
</evidence>
<keyword evidence="7 8" id="KW-0413">Isomerase</keyword>
<dbReference type="PIRSF" id="PIRSF001486">
    <property type="entry name" value="CatC"/>
    <property type="match status" value="1"/>
</dbReference>
<dbReference type="Gene3D" id="3.30.70.1060">
    <property type="entry name" value="Dimeric alpha+beta barrel"/>
    <property type="match status" value="1"/>
</dbReference>
<evidence type="ECO:0000256" key="8">
    <source>
        <dbReference type="PIRNR" id="PIRNR001486"/>
    </source>
</evidence>
<dbReference type="SUPFAM" id="SSF54909">
    <property type="entry name" value="Dimeric alpha+beta barrel"/>
    <property type="match status" value="1"/>
</dbReference>
<dbReference type="EC" id="5.3.3.4" evidence="5 8"/>
<dbReference type="Proteomes" id="UP001645859">
    <property type="component" value="Unassembled WGS sequence"/>
</dbReference>
<protein>
    <recommendedName>
        <fullName evidence="5 8">Muconolactone Delta-isomerase</fullName>
        <shortName evidence="8">MIase</shortName>
        <ecNumber evidence="5 8">5.3.3.4</ecNumber>
    </recommendedName>
</protein>
<evidence type="ECO:0000256" key="2">
    <source>
        <dbReference type="ARBA" id="ARBA00005193"/>
    </source>
</evidence>
<evidence type="ECO:0000256" key="5">
    <source>
        <dbReference type="ARBA" id="ARBA00012070"/>
    </source>
</evidence>
<evidence type="ECO:0000256" key="1">
    <source>
        <dbReference type="ARBA" id="ARBA00001739"/>
    </source>
</evidence>
<sequence length="98" mass="11212">MSETQEFLVNIQIDWPRDLSEETIARVSAEERQMAAELAQAGTLVRMWRVPGRRENWGLWRAADATALHRVISALPVWPYMSVTVHSLAQHPVDPVYT</sequence>
<dbReference type="EMBL" id="QYAC01000003">
    <property type="protein sequence ID" value="MBL3678919.1"/>
    <property type="molecule type" value="Genomic_DNA"/>
</dbReference>
<dbReference type="InterPro" id="IPR011008">
    <property type="entry name" value="Dimeric_a/b-barrel"/>
</dbReference>
<comment type="caution">
    <text evidence="10">The sequence shown here is derived from an EMBL/GenBank/DDBJ whole genome shotgun (WGS) entry which is preliminary data.</text>
</comment>
<keyword evidence="11" id="KW-1185">Reference proteome</keyword>
<dbReference type="RefSeq" id="WP_202344192.1">
    <property type="nucleotide sequence ID" value="NZ_BAAAPI010000013.1"/>
</dbReference>
<evidence type="ECO:0000256" key="3">
    <source>
        <dbReference type="ARBA" id="ARBA00010882"/>
    </source>
</evidence>